<evidence type="ECO:0000313" key="1">
    <source>
        <dbReference type="EMBL" id="KAK9808824.1"/>
    </source>
</evidence>
<dbReference type="Proteomes" id="UP001489004">
    <property type="component" value="Unassembled WGS sequence"/>
</dbReference>
<gene>
    <name evidence="1" type="ORF">WJX72_004318</name>
</gene>
<keyword evidence="2" id="KW-1185">Reference proteome</keyword>
<name>A0AAW1PH16_9CHLO</name>
<evidence type="ECO:0000313" key="2">
    <source>
        <dbReference type="Proteomes" id="UP001489004"/>
    </source>
</evidence>
<reference evidence="1 2" key="1">
    <citation type="journal article" date="2024" name="Nat. Commun.">
        <title>Phylogenomics reveals the evolutionary origins of lichenization in chlorophyte algae.</title>
        <authorList>
            <person name="Puginier C."/>
            <person name="Libourel C."/>
            <person name="Otte J."/>
            <person name="Skaloud P."/>
            <person name="Haon M."/>
            <person name="Grisel S."/>
            <person name="Petersen M."/>
            <person name="Berrin J.G."/>
            <person name="Delaux P.M."/>
            <person name="Dal Grande F."/>
            <person name="Keller J."/>
        </authorList>
    </citation>
    <scope>NUCLEOTIDE SEQUENCE [LARGE SCALE GENOMIC DNA]</scope>
    <source>
        <strain evidence="1 2">SAG 2043</strain>
    </source>
</reference>
<proteinExistence type="predicted"/>
<dbReference type="EMBL" id="JALJOR010000011">
    <property type="protein sequence ID" value="KAK9808824.1"/>
    <property type="molecule type" value="Genomic_DNA"/>
</dbReference>
<accession>A0AAW1PH16</accession>
<protein>
    <submittedName>
        <fullName evidence="1">Uncharacterized protein</fullName>
    </submittedName>
</protein>
<organism evidence="1 2">
    <name type="scientific">[Myrmecia] bisecta</name>
    <dbReference type="NCBI Taxonomy" id="41462"/>
    <lineage>
        <taxon>Eukaryota</taxon>
        <taxon>Viridiplantae</taxon>
        <taxon>Chlorophyta</taxon>
        <taxon>core chlorophytes</taxon>
        <taxon>Trebouxiophyceae</taxon>
        <taxon>Trebouxiales</taxon>
        <taxon>Trebouxiaceae</taxon>
        <taxon>Myrmecia</taxon>
    </lineage>
</organism>
<sequence>MPKKGVPSQQAGQQPHHGALAHKQTELLGWVKAYLQHALHQCDPQAAQDLSNLTVLTWDSLRQVLDSAASARPSPEVRMTLQSLRGQAEHLRRLQCWTLWLRPDEPGKYLADREDLMGWARGQLLEQAQLALASQVDTDAEAVQTGLAHLKQVLDPGALVWDEPLPERLVADADLDFGTSTPLVSIHRHMRDMLEQAKGAFGQQGHPDTIMLLTEAFARMLRGGSACACGRPHGVCGGLKDYENAGSNISKIYRLDLARPANETGGIMAGMDTDAYAPKKAALALLLLKHETELGEVRSCEHILHCLRNPPSELWQADWQFPEAVQAAFNARHPQIDTSNMEAFRDMLSPVYAWKSSRQAASVAEVRQTLLDDVLLALRLLQDSNLLTEGLVSAVGIHVAAHIPPADGGPKMGHLALLDGKPLVRLRDFLFTQLAWRWQLLQVVQVAQACVAQRGQQAEQWPAQCAVLPKTGQVCQARSEALHLGSLLPTEVAGLQHAPLGTEMPQHTPTSSLGRAEAVRVAGVMSRVLGGSASALHSPAEAVVAQAHFTWLRTVAGEGQPDIDTVLCEALVEATEASRFAEQRSCLVQAAKDLVVAAYGLTAACSPLVAMHRHFKHDEKGEQLVTLADCIASIQDASDVCQEAKCQFLTTTLRRLCLTYADKLAHQKRLEKGVAAHSRQLQGALKRPDFRSLVAGVRKELEQREAVLAAAQTETAVVKKDMETTEERLREQSSAHLWDSPNTTEKLQTTLEKAKARTLTAVEHFEAAHWVPALANDLLVKLTALLGELLNVVGGQDALLEASITAARLRVSAAVDACKVDLAANLEPFLAAALRRKVQDLRAQHMHAGPATVAAAGASQA</sequence>
<comment type="caution">
    <text evidence="1">The sequence shown here is derived from an EMBL/GenBank/DDBJ whole genome shotgun (WGS) entry which is preliminary data.</text>
</comment>
<dbReference type="AlphaFoldDB" id="A0AAW1PH16"/>